<evidence type="ECO:0000256" key="11">
    <source>
        <dbReference type="ARBA" id="ARBA00055786"/>
    </source>
</evidence>
<keyword evidence="14" id="KW-1185">Reference proteome</keyword>
<dbReference type="AlphaFoldDB" id="A0AAV5TI70"/>
<proteinExistence type="inferred from homology"/>
<comment type="catalytic activity">
    <reaction evidence="10">
        <text>(3E,5Z,8Z,11Z,14Z)-eicosapentaenoyl-CoA = (2E,4E,8Z,11Z,14Z)-eicosapentaenoyl-CoA</text>
        <dbReference type="Rhea" id="RHEA:45224"/>
        <dbReference type="ChEBI" id="CHEBI:85090"/>
        <dbReference type="ChEBI" id="CHEBI:85091"/>
    </reaction>
</comment>
<dbReference type="CDD" id="cd06558">
    <property type="entry name" value="crotonase-like"/>
    <property type="match status" value="1"/>
</dbReference>
<keyword evidence="6" id="KW-0443">Lipid metabolism</keyword>
<evidence type="ECO:0000256" key="7">
    <source>
        <dbReference type="ARBA" id="ARBA00023140"/>
    </source>
</evidence>
<name>A0AAV5TI70_9BILA</name>
<keyword evidence="8" id="KW-0413">Isomerase</keyword>
<accession>A0AAV5TI70</accession>
<evidence type="ECO:0000256" key="1">
    <source>
        <dbReference type="ARBA" id="ARBA00004275"/>
    </source>
</evidence>
<evidence type="ECO:0000256" key="12">
    <source>
        <dbReference type="ARBA" id="ARBA00071021"/>
    </source>
</evidence>
<dbReference type="InterPro" id="IPR045002">
    <property type="entry name" value="Ech1-like"/>
</dbReference>
<keyword evidence="4" id="KW-0276">Fatty acid metabolism</keyword>
<organism evidence="13 14">
    <name type="scientific">Pristionchus entomophagus</name>
    <dbReference type="NCBI Taxonomy" id="358040"/>
    <lineage>
        <taxon>Eukaryota</taxon>
        <taxon>Metazoa</taxon>
        <taxon>Ecdysozoa</taxon>
        <taxon>Nematoda</taxon>
        <taxon>Chromadorea</taxon>
        <taxon>Rhabditida</taxon>
        <taxon>Rhabditina</taxon>
        <taxon>Diplogasteromorpha</taxon>
        <taxon>Diplogasteroidea</taxon>
        <taxon>Neodiplogasteridae</taxon>
        <taxon>Pristionchus</taxon>
    </lineage>
</organism>
<comment type="caution">
    <text evidence="13">The sequence shown here is derived from an EMBL/GenBank/DDBJ whole genome shotgun (WGS) entry which is preliminary data.</text>
</comment>
<evidence type="ECO:0000313" key="13">
    <source>
        <dbReference type="EMBL" id="GMS94033.1"/>
    </source>
</evidence>
<evidence type="ECO:0000256" key="4">
    <source>
        <dbReference type="ARBA" id="ARBA00022832"/>
    </source>
</evidence>
<dbReference type="GO" id="GO:0005777">
    <property type="term" value="C:peroxisome"/>
    <property type="evidence" value="ECO:0007669"/>
    <property type="project" value="UniProtKB-SubCell"/>
</dbReference>
<protein>
    <recommendedName>
        <fullName evidence="12">Delta(3,5)-Delta(2,4)-dienoyl-CoA isomerase, mitochondrial</fullName>
    </recommendedName>
</protein>
<dbReference type="SUPFAM" id="SSF52096">
    <property type="entry name" value="ClpP/crotonase"/>
    <property type="match status" value="1"/>
</dbReference>
<dbReference type="GO" id="GO:0006631">
    <property type="term" value="P:fatty acid metabolic process"/>
    <property type="evidence" value="ECO:0007669"/>
    <property type="project" value="UniProtKB-KW"/>
</dbReference>
<evidence type="ECO:0000256" key="8">
    <source>
        <dbReference type="ARBA" id="ARBA00023235"/>
    </source>
</evidence>
<comment type="catalytic activity">
    <reaction evidence="9">
        <text>(3E,5Z)-octadienoyl-CoA = (2E,4E)-octadienoyl-CoA</text>
        <dbReference type="Rhea" id="RHEA:45244"/>
        <dbReference type="ChEBI" id="CHEBI:62243"/>
        <dbReference type="ChEBI" id="CHEBI:85108"/>
    </reaction>
</comment>
<dbReference type="PANTHER" id="PTHR43149">
    <property type="entry name" value="ENOYL-COA HYDRATASE"/>
    <property type="match status" value="1"/>
</dbReference>
<dbReference type="Gene3D" id="1.10.12.10">
    <property type="entry name" value="Lyase 2-enoyl-coa Hydratase, Chain A, domain 2"/>
    <property type="match status" value="1"/>
</dbReference>
<dbReference type="FunFam" id="1.10.12.10:FF:000004">
    <property type="entry name" value="Delta3,5-delta2,4-dienoyl-CoA isomerase"/>
    <property type="match status" value="1"/>
</dbReference>
<keyword evidence="7" id="KW-0576">Peroxisome</keyword>
<evidence type="ECO:0000256" key="5">
    <source>
        <dbReference type="ARBA" id="ARBA00022990"/>
    </source>
</evidence>
<dbReference type="InterPro" id="IPR001753">
    <property type="entry name" value="Enoyl-CoA_hydra/iso"/>
</dbReference>
<comment type="function">
    <text evidence="11">Isomerization of 3-trans,5-cis-dienoyl-CoA to 2-trans,4-trans-dienoyl-CoA.</text>
</comment>
<dbReference type="Proteomes" id="UP001432027">
    <property type="component" value="Unassembled WGS sequence"/>
</dbReference>
<gene>
    <name evidence="13" type="ORF">PENTCL1PPCAC_16208</name>
</gene>
<dbReference type="FunFam" id="3.90.226.10:FF:000024">
    <property type="entry name" value="Delta3,5-delta2,4-dienoyl-CoA isomerase"/>
    <property type="match status" value="1"/>
</dbReference>
<reference evidence="13" key="1">
    <citation type="submission" date="2023-10" db="EMBL/GenBank/DDBJ databases">
        <title>Genome assembly of Pristionchus species.</title>
        <authorList>
            <person name="Yoshida K."/>
            <person name="Sommer R.J."/>
        </authorList>
    </citation>
    <scope>NUCLEOTIDE SEQUENCE</scope>
    <source>
        <strain evidence="13">RS0144</strain>
    </source>
</reference>
<evidence type="ECO:0000313" key="14">
    <source>
        <dbReference type="Proteomes" id="UP001432027"/>
    </source>
</evidence>
<dbReference type="EMBL" id="BTSX01000004">
    <property type="protein sequence ID" value="GMS94033.1"/>
    <property type="molecule type" value="Genomic_DNA"/>
</dbReference>
<dbReference type="InterPro" id="IPR029045">
    <property type="entry name" value="ClpP/crotonase-like_dom_sf"/>
</dbReference>
<dbReference type="GO" id="GO:0051750">
    <property type="term" value="F:delta(3,5)-delta(2,4)-dienoyl-CoA isomerase activity"/>
    <property type="evidence" value="ECO:0007669"/>
    <property type="project" value="TreeGrafter"/>
</dbReference>
<evidence type="ECO:0000256" key="9">
    <source>
        <dbReference type="ARBA" id="ARBA00051408"/>
    </source>
</evidence>
<dbReference type="PANTHER" id="PTHR43149:SF1">
    <property type="entry name" value="DELTA(3,5)-DELTA(2,4)-DIENOYL-COA ISOMERASE, MITOCHONDRIAL"/>
    <property type="match status" value="1"/>
</dbReference>
<dbReference type="GO" id="GO:0005739">
    <property type="term" value="C:mitochondrion"/>
    <property type="evidence" value="ECO:0007669"/>
    <property type="project" value="TreeGrafter"/>
</dbReference>
<evidence type="ECO:0000256" key="2">
    <source>
        <dbReference type="ARBA" id="ARBA00005005"/>
    </source>
</evidence>
<comment type="subcellular location">
    <subcellularLocation>
        <location evidence="1">Peroxisome</location>
    </subcellularLocation>
</comment>
<evidence type="ECO:0000256" key="3">
    <source>
        <dbReference type="ARBA" id="ARBA00005254"/>
    </source>
</evidence>
<evidence type="ECO:0000256" key="10">
    <source>
        <dbReference type="ARBA" id="ARBA00052809"/>
    </source>
</evidence>
<keyword evidence="5" id="KW-0007">Acetylation</keyword>
<dbReference type="Pfam" id="PF00378">
    <property type="entry name" value="ECH_1"/>
    <property type="match status" value="1"/>
</dbReference>
<comment type="pathway">
    <text evidence="2">Lipid metabolism; fatty acid beta-oxidation.</text>
</comment>
<comment type="similarity">
    <text evidence="3">Belongs to the enoyl-CoA hydratase/isomerase family.</text>
</comment>
<evidence type="ECO:0000256" key="6">
    <source>
        <dbReference type="ARBA" id="ARBA00023098"/>
    </source>
</evidence>
<dbReference type="Gene3D" id="3.90.226.10">
    <property type="entry name" value="2-enoyl-CoA Hydratase, Chain A, domain 1"/>
    <property type="match status" value="1"/>
</dbReference>
<sequence length="276" mass="30411">MNYSYQYLLVSNKGNGIFHVQLNRANKLNALTLEMWDDIGDVFAKLDTDENCRAVVISGNGRCFTSGIDIPSFMSAVAVGEDLDVARRSRQMLRLIEKMQFPTNIIEKCCKPVIAAIHSYCVGIALDIITACDVRYCTKDSDFAVKEVAVGLAADVGSLNRLPKIVGNHSWVREVCLSARHFDAKEAFEQGLVSRVFDNYEAVMTAAKETAKAIATSSPVAVQGTKIVLNYARDHSVDESLRYVALWNMSQLQTDDIAESAVAVMTKGPKPNYSKL</sequence>
<dbReference type="InterPro" id="IPR014748">
    <property type="entry name" value="Enoyl-CoA_hydra_C"/>
</dbReference>